<evidence type="ECO:0000256" key="7">
    <source>
        <dbReference type="SAM" id="Phobius"/>
    </source>
</evidence>
<keyword evidence="7" id="KW-0812">Transmembrane</keyword>
<dbReference type="SUPFAM" id="SSF55307">
    <property type="entry name" value="Tubulin C-terminal domain-like"/>
    <property type="match status" value="1"/>
</dbReference>
<dbReference type="GO" id="GO:0007017">
    <property type="term" value="P:microtubule-based process"/>
    <property type="evidence" value="ECO:0007669"/>
    <property type="project" value="InterPro"/>
</dbReference>
<dbReference type="InterPro" id="IPR002452">
    <property type="entry name" value="Alpha_tubulin"/>
</dbReference>
<evidence type="ECO:0000256" key="6">
    <source>
        <dbReference type="ARBA" id="ARBA00049117"/>
    </source>
</evidence>
<dbReference type="InterPro" id="IPR037103">
    <property type="entry name" value="Tubulin/FtsZ-like_C"/>
</dbReference>
<dbReference type="Proteomes" id="UP000503349">
    <property type="component" value="Chromosome 23"/>
</dbReference>
<keyword evidence="7" id="KW-0472">Membrane</keyword>
<dbReference type="GO" id="GO:0016787">
    <property type="term" value="F:hydrolase activity"/>
    <property type="evidence" value="ECO:0007669"/>
    <property type="project" value="UniProtKB-KW"/>
</dbReference>
<dbReference type="InterPro" id="IPR008280">
    <property type="entry name" value="Tub_FtsZ_C"/>
</dbReference>
<keyword evidence="5" id="KW-0342">GTP-binding</keyword>
<organism evidence="8 9">
    <name type="scientific">Channa argus</name>
    <name type="common">Northern snakehead</name>
    <name type="synonym">Ophicephalus argus</name>
    <dbReference type="NCBI Taxonomy" id="215402"/>
    <lineage>
        <taxon>Eukaryota</taxon>
        <taxon>Metazoa</taxon>
        <taxon>Chordata</taxon>
        <taxon>Craniata</taxon>
        <taxon>Vertebrata</taxon>
        <taxon>Euteleostomi</taxon>
        <taxon>Actinopterygii</taxon>
        <taxon>Neopterygii</taxon>
        <taxon>Teleostei</taxon>
        <taxon>Neoteleostei</taxon>
        <taxon>Acanthomorphata</taxon>
        <taxon>Anabantaria</taxon>
        <taxon>Anabantiformes</taxon>
        <taxon>Channoidei</taxon>
        <taxon>Channidae</taxon>
        <taxon>Channa</taxon>
    </lineage>
</organism>
<dbReference type="GO" id="GO:0005525">
    <property type="term" value="F:GTP binding"/>
    <property type="evidence" value="ECO:0007669"/>
    <property type="project" value="UniProtKB-KW"/>
</dbReference>
<reference evidence="9" key="2">
    <citation type="submission" date="2019-02" db="EMBL/GenBank/DDBJ databases">
        <title>Opniocepnalus argus Var Kimnra genome.</title>
        <authorList>
            <person name="Zhou C."/>
            <person name="Xiao S."/>
        </authorList>
    </citation>
    <scope>NUCLEOTIDE SEQUENCE [LARGE SCALE GENOMIC DNA]</scope>
</reference>
<evidence type="ECO:0000256" key="1">
    <source>
        <dbReference type="ARBA" id="ARBA00009636"/>
    </source>
</evidence>
<keyword evidence="7" id="KW-1133">Transmembrane helix</keyword>
<evidence type="ECO:0000313" key="9">
    <source>
        <dbReference type="Proteomes" id="UP000503349"/>
    </source>
</evidence>
<dbReference type="EMBL" id="CM015734">
    <property type="protein sequence ID" value="KAF3706239.1"/>
    <property type="molecule type" value="Genomic_DNA"/>
</dbReference>
<reference evidence="8 9" key="1">
    <citation type="submission" date="2019-02" db="EMBL/GenBank/DDBJ databases">
        <title>Opniocepnalus argus genome.</title>
        <authorList>
            <person name="Zhou C."/>
            <person name="Xiao S."/>
        </authorList>
    </citation>
    <scope>NUCLEOTIDE SEQUENCE [LARGE SCALE GENOMIC DNA]</scope>
    <source>
        <strain evidence="8">OARG1902GOOAL</strain>
        <tissue evidence="8">Muscle</tissue>
    </source>
</reference>
<evidence type="ECO:0000256" key="2">
    <source>
        <dbReference type="ARBA" id="ARBA00022701"/>
    </source>
</evidence>
<dbReference type="GO" id="GO:0005200">
    <property type="term" value="F:structural constituent of cytoskeleton"/>
    <property type="evidence" value="ECO:0007669"/>
    <property type="project" value="InterPro"/>
</dbReference>
<dbReference type="PANTHER" id="PTHR11588">
    <property type="entry name" value="TUBULIN"/>
    <property type="match status" value="1"/>
</dbReference>
<protein>
    <submittedName>
        <fullName evidence="8">Tubulin alpha-8 chain</fullName>
    </submittedName>
</protein>
<sequence length="135" mass="15257">MSPELYLWTWSPLSSISGITYLNMNFATMKTKHTIQFVDWCPTGFKFGISYKPLAVVPVGKGPEGSVHAERHHCYCRSLGPAQLQVWRGCAHWYVNEGMEEGEFSEAREDMAALEKDYAEVGLNSIEDEEGGKEY</sequence>
<feature type="transmembrane region" description="Helical" evidence="7">
    <location>
        <begin position="6"/>
        <end position="24"/>
    </location>
</feature>
<dbReference type="PRINTS" id="PR01162">
    <property type="entry name" value="ALPHATUBULIN"/>
</dbReference>
<evidence type="ECO:0000256" key="3">
    <source>
        <dbReference type="ARBA" id="ARBA00022741"/>
    </source>
</evidence>
<dbReference type="InterPro" id="IPR000217">
    <property type="entry name" value="Tubulin"/>
</dbReference>
<evidence type="ECO:0000256" key="4">
    <source>
        <dbReference type="ARBA" id="ARBA00022801"/>
    </source>
</evidence>
<dbReference type="AlphaFoldDB" id="A0A6G1QV87"/>
<comment type="similarity">
    <text evidence="1">Belongs to the tubulin family.</text>
</comment>
<proteinExistence type="inferred from homology"/>
<dbReference type="Gene3D" id="1.10.287.600">
    <property type="entry name" value="Helix hairpin bin"/>
    <property type="match status" value="1"/>
</dbReference>
<keyword evidence="9" id="KW-1185">Reference proteome</keyword>
<name>A0A6G1QV87_CHAAH</name>
<gene>
    <name evidence="8" type="ORF">EXN66_Car021931</name>
</gene>
<dbReference type="InterPro" id="IPR023123">
    <property type="entry name" value="Tubulin_C"/>
</dbReference>
<keyword evidence="3" id="KW-0547">Nucleotide-binding</keyword>
<evidence type="ECO:0000256" key="5">
    <source>
        <dbReference type="ARBA" id="ARBA00023134"/>
    </source>
</evidence>
<dbReference type="GO" id="GO:0005874">
    <property type="term" value="C:microtubule"/>
    <property type="evidence" value="ECO:0007669"/>
    <property type="project" value="UniProtKB-KW"/>
</dbReference>
<evidence type="ECO:0000313" key="8">
    <source>
        <dbReference type="EMBL" id="KAF3706239.1"/>
    </source>
</evidence>
<keyword evidence="4" id="KW-0378">Hydrolase</keyword>
<dbReference type="Gene3D" id="3.30.1330.20">
    <property type="entry name" value="Tubulin/FtsZ, C-terminal domain"/>
    <property type="match status" value="1"/>
</dbReference>
<comment type="catalytic activity">
    <reaction evidence="6">
        <text>GTP + H2O = GDP + phosphate + H(+)</text>
        <dbReference type="Rhea" id="RHEA:19669"/>
        <dbReference type="ChEBI" id="CHEBI:15377"/>
        <dbReference type="ChEBI" id="CHEBI:15378"/>
        <dbReference type="ChEBI" id="CHEBI:37565"/>
        <dbReference type="ChEBI" id="CHEBI:43474"/>
        <dbReference type="ChEBI" id="CHEBI:58189"/>
    </reaction>
    <physiologicalReaction direction="left-to-right" evidence="6">
        <dbReference type="Rhea" id="RHEA:19670"/>
    </physiologicalReaction>
</comment>
<accession>A0A6G1QV87</accession>
<keyword evidence="2" id="KW-0493">Microtubule</keyword>